<dbReference type="GO" id="GO:0050518">
    <property type="term" value="F:2-C-methyl-D-erythritol 4-phosphate cytidylyltransferase activity"/>
    <property type="evidence" value="ECO:0007669"/>
    <property type="project" value="UniProtKB-EC"/>
</dbReference>
<dbReference type="EMBL" id="CAFAAP010000083">
    <property type="protein sequence ID" value="CAB4803057.1"/>
    <property type="molecule type" value="Genomic_DNA"/>
</dbReference>
<dbReference type="InterPro" id="IPR050088">
    <property type="entry name" value="IspD/TarI_cytidylyltransf_bact"/>
</dbReference>
<dbReference type="Gene3D" id="3.90.550.10">
    <property type="entry name" value="Spore Coat Polysaccharide Biosynthesis Protein SpsA, Chain A"/>
    <property type="match status" value="1"/>
</dbReference>
<dbReference type="InterPro" id="IPR001228">
    <property type="entry name" value="IspD"/>
</dbReference>
<dbReference type="EC" id="2.7.7.60" evidence="3"/>
<comment type="similarity">
    <text evidence="2">Belongs to the IspD/TarI cytidylyltransferase family. IspD subfamily.</text>
</comment>
<dbReference type="CDD" id="cd02516">
    <property type="entry name" value="CDP-ME_synthetase"/>
    <property type="match status" value="1"/>
</dbReference>
<keyword evidence="4" id="KW-0808">Transferase</keyword>
<keyword evidence="6" id="KW-0414">Isoprene biosynthesis</keyword>
<dbReference type="UniPathway" id="UPA00056">
    <property type="reaction ID" value="UER00093"/>
</dbReference>
<dbReference type="PANTHER" id="PTHR32125:SF4">
    <property type="entry name" value="2-C-METHYL-D-ERYTHRITOL 4-PHOSPHATE CYTIDYLYLTRANSFERASE, CHLOROPLASTIC"/>
    <property type="match status" value="1"/>
</dbReference>
<comment type="pathway">
    <text evidence="1">Isoprenoid biosynthesis; isopentenyl diphosphate biosynthesis via DXP pathway; isopentenyl diphosphate from 1-deoxy-D-xylulose 5-phosphate: step 2/6.</text>
</comment>
<dbReference type="PANTHER" id="PTHR32125">
    <property type="entry name" value="2-C-METHYL-D-ERYTHRITOL 4-PHOSPHATE CYTIDYLYLTRANSFERASE, CHLOROPLASTIC"/>
    <property type="match status" value="1"/>
</dbReference>
<keyword evidence="5" id="KW-0548">Nucleotidyltransferase</keyword>
<dbReference type="SUPFAM" id="SSF53448">
    <property type="entry name" value="Nucleotide-diphospho-sugar transferases"/>
    <property type="match status" value="1"/>
</dbReference>
<dbReference type="EMBL" id="CAEZWU010000210">
    <property type="protein sequence ID" value="CAB4677817.1"/>
    <property type="molecule type" value="Genomic_DNA"/>
</dbReference>
<evidence type="ECO:0000256" key="5">
    <source>
        <dbReference type="ARBA" id="ARBA00022695"/>
    </source>
</evidence>
<dbReference type="InterPro" id="IPR034683">
    <property type="entry name" value="IspD/TarI"/>
</dbReference>
<evidence type="ECO:0000256" key="3">
    <source>
        <dbReference type="ARBA" id="ARBA00012526"/>
    </source>
</evidence>
<dbReference type="PROSITE" id="PS01295">
    <property type="entry name" value="ISPD"/>
    <property type="match status" value="1"/>
</dbReference>
<protein>
    <recommendedName>
        <fullName evidence="3">2-C-methyl-D-erythritol 4-phosphate cytidylyltransferase</fullName>
        <ecNumber evidence="3">2.7.7.60</ecNumber>
    </recommendedName>
</protein>
<evidence type="ECO:0000313" key="8">
    <source>
        <dbReference type="EMBL" id="CAB4803057.1"/>
    </source>
</evidence>
<dbReference type="InterPro" id="IPR029044">
    <property type="entry name" value="Nucleotide-diphossugar_trans"/>
</dbReference>
<evidence type="ECO:0000256" key="6">
    <source>
        <dbReference type="ARBA" id="ARBA00023229"/>
    </source>
</evidence>
<accession>A0A6J6MV04</accession>
<evidence type="ECO:0000256" key="1">
    <source>
        <dbReference type="ARBA" id="ARBA00004787"/>
    </source>
</evidence>
<name>A0A6J6MV04_9ZZZZ</name>
<evidence type="ECO:0000256" key="4">
    <source>
        <dbReference type="ARBA" id="ARBA00022679"/>
    </source>
</evidence>
<organism evidence="7">
    <name type="scientific">freshwater metagenome</name>
    <dbReference type="NCBI Taxonomy" id="449393"/>
    <lineage>
        <taxon>unclassified sequences</taxon>
        <taxon>metagenomes</taxon>
        <taxon>ecological metagenomes</taxon>
    </lineage>
</organism>
<sequence length="220" mass="23272">MSVNTIATQKIGEKIWTIVVAAGSGTRFGSPKQFELINERRVVDWAVETARAASDGVIVVLPSTHAQLESGVVGGSTRSASVRSGLAAVPLDASIICVHDAARPFASEFLFHEVVDAVCAGADGAVPGLPVVDTIKFISNDNVVVSTPDRRQLVAVQTPQAFRAKVLRDAHASNPESTDDATLVETNGGRVVVVHGDPLNRKLTTPEDMNWARAITRGEV</sequence>
<dbReference type="NCBIfam" id="TIGR00453">
    <property type="entry name" value="ispD"/>
    <property type="match status" value="1"/>
</dbReference>
<dbReference type="AlphaFoldDB" id="A0A6J6MV04"/>
<evidence type="ECO:0000256" key="2">
    <source>
        <dbReference type="ARBA" id="ARBA00009789"/>
    </source>
</evidence>
<dbReference type="GO" id="GO:0019288">
    <property type="term" value="P:isopentenyl diphosphate biosynthetic process, methylerythritol 4-phosphate pathway"/>
    <property type="evidence" value="ECO:0007669"/>
    <property type="project" value="UniProtKB-UniPathway"/>
</dbReference>
<dbReference type="HAMAP" id="MF_00108">
    <property type="entry name" value="IspD"/>
    <property type="match status" value="1"/>
</dbReference>
<dbReference type="Pfam" id="PF01128">
    <property type="entry name" value="IspD"/>
    <property type="match status" value="1"/>
</dbReference>
<gene>
    <name evidence="7" type="ORF">UFOPK2292_01211</name>
    <name evidence="8" type="ORF">UFOPK3026_00662</name>
</gene>
<reference evidence="7" key="1">
    <citation type="submission" date="2020-05" db="EMBL/GenBank/DDBJ databases">
        <authorList>
            <person name="Chiriac C."/>
            <person name="Salcher M."/>
            <person name="Ghai R."/>
            <person name="Kavagutti S V."/>
        </authorList>
    </citation>
    <scope>NUCLEOTIDE SEQUENCE</scope>
</reference>
<proteinExistence type="inferred from homology"/>
<evidence type="ECO:0000313" key="7">
    <source>
        <dbReference type="EMBL" id="CAB4677817.1"/>
    </source>
</evidence>
<dbReference type="InterPro" id="IPR018294">
    <property type="entry name" value="ISPD_synthase_CS"/>
</dbReference>